<name>A0A8H3J917_9LECA</name>
<organism evidence="1 2">
    <name type="scientific">Alectoria fallacina</name>
    <dbReference type="NCBI Taxonomy" id="1903189"/>
    <lineage>
        <taxon>Eukaryota</taxon>
        <taxon>Fungi</taxon>
        <taxon>Dikarya</taxon>
        <taxon>Ascomycota</taxon>
        <taxon>Pezizomycotina</taxon>
        <taxon>Lecanoromycetes</taxon>
        <taxon>OSLEUM clade</taxon>
        <taxon>Lecanoromycetidae</taxon>
        <taxon>Lecanorales</taxon>
        <taxon>Lecanorineae</taxon>
        <taxon>Parmeliaceae</taxon>
        <taxon>Alectoria</taxon>
    </lineage>
</organism>
<sequence length="147" mass="16989">MATERGEQSFTRLGNKFKSETDLERWYKPIKREIVAKRFLNIRIRNLCTEGRMATAVPNKNSKEHQRYRRFVYNIATTMVHEFGHIFNTFLTQGRSNTPRSMPDKAGALTGDAGDELEQLLFGGIHVITRNNDEDEARSWDIVLLVS</sequence>
<comment type="caution">
    <text evidence="1">The sequence shown here is derived from an EMBL/GenBank/DDBJ whole genome shotgun (WGS) entry which is preliminary data.</text>
</comment>
<dbReference type="OrthoDB" id="5290015at2759"/>
<accession>A0A8H3J917</accession>
<dbReference type="AlphaFoldDB" id="A0A8H3J917"/>
<dbReference type="EMBL" id="CAJPDR010000841">
    <property type="protein sequence ID" value="CAF9942941.1"/>
    <property type="molecule type" value="Genomic_DNA"/>
</dbReference>
<evidence type="ECO:0000313" key="2">
    <source>
        <dbReference type="Proteomes" id="UP000664203"/>
    </source>
</evidence>
<protein>
    <submittedName>
        <fullName evidence="1">Uncharacterized protein</fullName>
    </submittedName>
</protein>
<reference evidence="1" key="1">
    <citation type="submission" date="2021-03" db="EMBL/GenBank/DDBJ databases">
        <authorList>
            <person name="Tagirdzhanova G."/>
        </authorList>
    </citation>
    <scope>NUCLEOTIDE SEQUENCE</scope>
</reference>
<gene>
    <name evidence="1" type="ORF">ALECFALPRED_010272</name>
</gene>
<proteinExistence type="predicted"/>
<keyword evidence="2" id="KW-1185">Reference proteome</keyword>
<dbReference type="Proteomes" id="UP000664203">
    <property type="component" value="Unassembled WGS sequence"/>
</dbReference>
<evidence type="ECO:0000313" key="1">
    <source>
        <dbReference type="EMBL" id="CAF9942941.1"/>
    </source>
</evidence>